<dbReference type="InterPro" id="IPR050061">
    <property type="entry name" value="MurCDEF_pg_biosynth"/>
</dbReference>
<keyword evidence="7 14" id="KW-0547">Nucleotide-binding</keyword>
<feature type="binding site" evidence="14">
    <location>
        <begin position="122"/>
        <end position="128"/>
    </location>
    <ligand>
        <name>ATP</name>
        <dbReference type="ChEBI" id="CHEBI:30616"/>
    </ligand>
</feature>
<keyword evidence="4 14" id="KW-0963">Cytoplasm</keyword>
<dbReference type="Pfam" id="PF02875">
    <property type="entry name" value="Mur_ligase_C"/>
    <property type="match status" value="1"/>
</dbReference>
<evidence type="ECO:0000313" key="18">
    <source>
        <dbReference type="EMBL" id="MFD2111661.1"/>
    </source>
</evidence>
<comment type="subcellular location">
    <subcellularLocation>
        <location evidence="1 14">Cytoplasm</location>
    </subcellularLocation>
</comment>
<dbReference type="Gene3D" id="3.40.1190.10">
    <property type="entry name" value="Mur-like, catalytic domain"/>
    <property type="match status" value="1"/>
</dbReference>
<keyword evidence="10 14" id="KW-0573">Peptidoglycan synthesis</keyword>
<evidence type="ECO:0000256" key="13">
    <source>
        <dbReference type="ARBA" id="ARBA00047833"/>
    </source>
</evidence>
<dbReference type="SUPFAM" id="SSF53244">
    <property type="entry name" value="MurD-like peptide ligases, peptide-binding domain"/>
    <property type="match status" value="1"/>
</dbReference>
<dbReference type="Gene3D" id="3.90.190.20">
    <property type="entry name" value="Mur ligase, C-terminal domain"/>
    <property type="match status" value="1"/>
</dbReference>
<feature type="domain" description="Mur ligase N-terminal catalytic" evidence="15">
    <location>
        <begin position="18"/>
        <end position="116"/>
    </location>
</feature>
<reference evidence="19" key="1">
    <citation type="journal article" date="2019" name="Int. J. Syst. Evol. Microbiol.">
        <title>The Global Catalogue of Microorganisms (GCM) 10K type strain sequencing project: providing services to taxonomists for standard genome sequencing and annotation.</title>
        <authorList>
            <consortium name="The Broad Institute Genomics Platform"/>
            <consortium name="The Broad Institute Genome Sequencing Center for Infectious Disease"/>
            <person name="Wu L."/>
            <person name="Ma J."/>
        </authorList>
    </citation>
    <scope>NUCLEOTIDE SEQUENCE [LARGE SCALE GENOMIC DNA]</scope>
    <source>
        <strain evidence="19">KACC 12597</strain>
    </source>
</reference>
<proteinExistence type="inferred from homology"/>
<evidence type="ECO:0000259" key="17">
    <source>
        <dbReference type="Pfam" id="PF08245"/>
    </source>
</evidence>
<evidence type="ECO:0000256" key="5">
    <source>
        <dbReference type="ARBA" id="ARBA00022598"/>
    </source>
</evidence>
<keyword evidence="9 14" id="KW-0133">Cell shape</keyword>
<dbReference type="InterPro" id="IPR005758">
    <property type="entry name" value="UDP-N-AcMur_Ala_ligase_MurC"/>
</dbReference>
<dbReference type="InterPro" id="IPR000713">
    <property type="entry name" value="Mur_ligase_N"/>
</dbReference>
<keyword evidence="19" id="KW-1185">Reference proteome</keyword>
<protein>
    <recommendedName>
        <fullName evidence="3 14">UDP-N-acetylmuramate--L-alanine ligase</fullName>
        <ecNumber evidence="3 14">6.3.2.8</ecNumber>
    </recommendedName>
    <alternativeName>
        <fullName evidence="14">UDP-N-acetylmuramoyl-L-alanine synthetase</fullName>
    </alternativeName>
</protein>
<evidence type="ECO:0000256" key="7">
    <source>
        <dbReference type="ARBA" id="ARBA00022741"/>
    </source>
</evidence>
<dbReference type="InterPro" id="IPR036565">
    <property type="entry name" value="Mur-like_cat_sf"/>
</dbReference>
<evidence type="ECO:0000256" key="11">
    <source>
        <dbReference type="ARBA" id="ARBA00023306"/>
    </source>
</evidence>
<comment type="catalytic activity">
    <reaction evidence="13 14">
        <text>UDP-N-acetyl-alpha-D-muramate + L-alanine + ATP = UDP-N-acetyl-alpha-D-muramoyl-L-alanine + ADP + phosphate + H(+)</text>
        <dbReference type="Rhea" id="RHEA:23372"/>
        <dbReference type="ChEBI" id="CHEBI:15378"/>
        <dbReference type="ChEBI" id="CHEBI:30616"/>
        <dbReference type="ChEBI" id="CHEBI:43474"/>
        <dbReference type="ChEBI" id="CHEBI:57972"/>
        <dbReference type="ChEBI" id="CHEBI:70757"/>
        <dbReference type="ChEBI" id="CHEBI:83898"/>
        <dbReference type="ChEBI" id="CHEBI:456216"/>
        <dbReference type="EC" id="6.3.2.8"/>
    </reaction>
</comment>
<comment type="pathway">
    <text evidence="2 14">Cell wall biogenesis; peptidoglycan biosynthesis.</text>
</comment>
<dbReference type="GO" id="GO:0008763">
    <property type="term" value="F:UDP-N-acetylmuramate-L-alanine ligase activity"/>
    <property type="evidence" value="ECO:0007669"/>
    <property type="project" value="UniProtKB-EC"/>
</dbReference>
<comment type="similarity">
    <text evidence="14">Belongs to the MurCDEF family.</text>
</comment>
<comment type="function">
    <text evidence="14">Cell wall formation.</text>
</comment>
<dbReference type="Proteomes" id="UP001597337">
    <property type="component" value="Unassembled WGS sequence"/>
</dbReference>
<name>A0ABW4Y655_9GAMM</name>
<dbReference type="SUPFAM" id="SSF51984">
    <property type="entry name" value="MurCD N-terminal domain"/>
    <property type="match status" value="1"/>
</dbReference>
<dbReference type="Pfam" id="PF08245">
    <property type="entry name" value="Mur_ligase_M"/>
    <property type="match status" value="1"/>
</dbReference>
<dbReference type="InterPro" id="IPR036615">
    <property type="entry name" value="Mur_ligase_C_dom_sf"/>
</dbReference>
<evidence type="ECO:0000256" key="4">
    <source>
        <dbReference type="ARBA" id="ARBA00022490"/>
    </source>
</evidence>
<dbReference type="EC" id="6.3.2.8" evidence="3 14"/>
<dbReference type="PANTHER" id="PTHR43445">
    <property type="entry name" value="UDP-N-ACETYLMURAMATE--L-ALANINE LIGASE-RELATED"/>
    <property type="match status" value="1"/>
</dbReference>
<evidence type="ECO:0000313" key="19">
    <source>
        <dbReference type="Proteomes" id="UP001597337"/>
    </source>
</evidence>
<evidence type="ECO:0000259" key="16">
    <source>
        <dbReference type="Pfam" id="PF02875"/>
    </source>
</evidence>
<dbReference type="PANTHER" id="PTHR43445:SF3">
    <property type="entry name" value="UDP-N-ACETYLMURAMATE--L-ALANINE LIGASE"/>
    <property type="match status" value="1"/>
</dbReference>
<dbReference type="InterPro" id="IPR013221">
    <property type="entry name" value="Mur_ligase_cen"/>
</dbReference>
<evidence type="ECO:0000256" key="9">
    <source>
        <dbReference type="ARBA" id="ARBA00022960"/>
    </source>
</evidence>
<evidence type="ECO:0000256" key="8">
    <source>
        <dbReference type="ARBA" id="ARBA00022840"/>
    </source>
</evidence>
<organism evidence="18 19">
    <name type="scientific">Thiorhodococcus fuscus</name>
    <dbReference type="NCBI Taxonomy" id="527200"/>
    <lineage>
        <taxon>Bacteria</taxon>
        <taxon>Pseudomonadati</taxon>
        <taxon>Pseudomonadota</taxon>
        <taxon>Gammaproteobacteria</taxon>
        <taxon>Chromatiales</taxon>
        <taxon>Chromatiaceae</taxon>
        <taxon>Thiorhodococcus</taxon>
    </lineage>
</organism>
<dbReference type="EMBL" id="JBHUHX010000015">
    <property type="protein sequence ID" value="MFD2111661.1"/>
    <property type="molecule type" value="Genomic_DNA"/>
</dbReference>
<dbReference type="HAMAP" id="MF_00046">
    <property type="entry name" value="MurC"/>
    <property type="match status" value="1"/>
</dbReference>
<gene>
    <name evidence="14 18" type="primary">murC</name>
    <name evidence="18" type="ORF">ACFSJC_07400</name>
</gene>
<dbReference type="Pfam" id="PF01225">
    <property type="entry name" value="Mur_ligase"/>
    <property type="match status" value="1"/>
</dbReference>
<keyword evidence="5 14" id="KW-0436">Ligase</keyword>
<evidence type="ECO:0000256" key="3">
    <source>
        <dbReference type="ARBA" id="ARBA00012211"/>
    </source>
</evidence>
<evidence type="ECO:0000256" key="1">
    <source>
        <dbReference type="ARBA" id="ARBA00004496"/>
    </source>
</evidence>
<accession>A0ABW4Y655</accession>
<keyword evidence="12 14" id="KW-0961">Cell wall biogenesis/degradation</keyword>
<dbReference type="SUPFAM" id="SSF53623">
    <property type="entry name" value="MurD-like peptide ligases, catalytic domain"/>
    <property type="match status" value="1"/>
</dbReference>
<dbReference type="RefSeq" id="WP_386025276.1">
    <property type="nucleotide sequence ID" value="NZ_JBHUHX010000015.1"/>
</dbReference>
<dbReference type="Gene3D" id="3.40.50.720">
    <property type="entry name" value="NAD(P)-binding Rossmann-like Domain"/>
    <property type="match status" value="1"/>
</dbReference>
<keyword evidence="6 14" id="KW-0132">Cell division</keyword>
<evidence type="ECO:0000256" key="14">
    <source>
        <dbReference type="HAMAP-Rule" id="MF_00046"/>
    </source>
</evidence>
<dbReference type="NCBIfam" id="TIGR01082">
    <property type="entry name" value="murC"/>
    <property type="match status" value="1"/>
</dbReference>
<evidence type="ECO:0000256" key="12">
    <source>
        <dbReference type="ARBA" id="ARBA00023316"/>
    </source>
</evidence>
<evidence type="ECO:0000259" key="15">
    <source>
        <dbReference type="Pfam" id="PF01225"/>
    </source>
</evidence>
<feature type="domain" description="Mur ligase C-terminal" evidence="16">
    <location>
        <begin position="336"/>
        <end position="458"/>
    </location>
</feature>
<dbReference type="InterPro" id="IPR004101">
    <property type="entry name" value="Mur_ligase_C"/>
</dbReference>
<comment type="caution">
    <text evidence="18">The sequence shown here is derived from an EMBL/GenBank/DDBJ whole genome shotgun (WGS) entry which is preliminary data.</text>
</comment>
<keyword evidence="8 14" id="KW-0067">ATP-binding</keyword>
<evidence type="ECO:0000256" key="2">
    <source>
        <dbReference type="ARBA" id="ARBA00004752"/>
    </source>
</evidence>
<sequence length="476" mass="51772">MNAHLQHTAARMGRVRRLHFIGIGGSGMSGIAELMANLGYEVAGSDLRASDVTRRLQGLGIDIFIGHRAEQVVDADAVVVSTAIDETNPEIQQARELRIPIVRRAEMLAELMRFYYGVAIAGTHGKTTTTSLVASILTEGGLDPTFVIGGRLTSAGTNAKLGTTKYLVAEADESDASFLYLQPMIAVVTNIDADHMVTYGNDFARLRQTFMEFLHHLPFYGLAVLCIDDDEVRSLLPTVARPVRTYGTREEADVRATDIHQEGMRTIFRVHCAEFERPLTVDMNLPGRHNVLNALAAICVALELGVDEEAIRRALDGFQGVGRRFVVNEVTDPQGRSLLVVDDYGHHPRELAATLAAARAGWPERRLALVFQPHRYSRTQEQFEDFVEVLSTPDALILCDVYPAGETPIAGADGRSLSRAIRMRGELEPIFAQTIDAVPGLLANLIQDGDILLVAGAGDIGGVAARLPAMLEEGLG</sequence>
<feature type="domain" description="Mur ligase central" evidence="17">
    <location>
        <begin position="120"/>
        <end position="301"/>
    </location>
</feature>
<evidence type="ECO:0000256" key="10">
    <source>
        <dbReference type="ARBA" id="ARBA00022984"/>
    </source>
</evidence>
<evidence type="ECO:0000256" key="6">
    <source>
        <dbReference type="ARBA" id="ARBA00022618"/>
    </source>
</evidence>
<keyword evidence="11 14" id="KW-0131">Cell cycle</keyword>